<dbReference type="Proteomes" id="UP000238322">
    <property type="component" value="Unassembled WGS sequence"/>
</dbReference>
<name>A0A2S8FRT2_9BACT</name>
<evidence type="ECO:0000313" key="4">
    <source>
        <dbReference type="Proteomes" id="UP000238322"/>
    </source>
</evidence>
<protein>
    <recommendedName>
        <fullName evidence="2">DUF1559 domain-containing protein</fullName>
    </recommendedName>
</protein>
<dbReference type="OrthoDB" id="285651at2"/>
<evidence type="ECO:0000313" key="3">
    <source>
        <dbReference type="EMBL" id="PQO34886.1"/>
    </source>
</evidence>
<dbReference type="SUPFAM" id="SSF54523">
    <property type="entry name" value="Pili subunits"/>
    <property type="match status" value="1"/>
</dbReference>
<dbReference type="Pfam" id="PF07596">
    <property type="entry name" value="SBP_bac_10"/>
    <property type="match status" value="1"/>
</dbReference>
<accession>A0A2S8FRT2</accession>
<evidence type="ECO:0000259" key="2">
    <source>
        <dbReference type="Pfam" id="PF07596"/>
    </source>
</evidence>
<keyword evidence="1" id="KW-0732">Signal</keyword>
<evidence type="ECO:0000256" key="1">
    <source>
        <dbReference type="SAM" id="SignalP"/>
    </source>
</evidence>
<dbReference type="AlphaFoldDB" id="A0A2S8FRT2"/>
<dbReference type="PANTHER" id="PTHR30093">
    <property type="entry name" value="GENERAL SECRETION PATHWAY PROTEIN G"/>
    <property type="match status" value="1"/>
</dbReference>
<comment type="caution">
    <text evidence="3">The sequence shown here is derived from an EMBL/GenBank/DDBJ whole genome shotgun (WGS) entry which is preliminary data.</text>
</comment>
<reference evidence="3 4" key="1">
    <citation type="submission" date="2018-02" db="EMBL/GenBank/DDBJ databases">
        <title>Comparative genomes isolates from brazilian mangrove.</title>
        <authorList>
            <person name="Araujo J.E."/>
            <person name="Taketani R.G."/>
            <person name="Silva M.C.P."/>
            <person name="Loureco M.V."/>
            <person name="Andreote F.D."/>
        </authorList>
    </citation>
    <scope>NUCLEOTIDE SEQUENCE [LARGE SCALE GENOMIC DNA]</scope>
    <source>
        <strain evidence="3 4">Hex-1 MGV</strain>
    </source>
</reference>
<dbReference type="InterPro" id="IPR045584">
    <property type="entry name" value="Pilin-like"/>
</dbReference>
<dbReference type="InterPro" id="IPR011453">
    <property type="entry name" value="DUF1559"/>
</dbReference>
<proteinExistence type="predicted"/>
<organism evidence="3 4">
    <name type="scientific">Blastopirellula marina</name>
    <dbReference type="NCBI Taxonomy" id="124"/>
    <lineage>
        <taxon>Bacteria</taxon>
        <taxon>Pseudomonadati</taxon>
        <taxon>Planctomycetota</taxon>
        <taxon>Planctomycetia</taxon>
        <taxon>Pirellulales</taxon>
        <taxon>Pirellulaceae</taxon>
        <taxon>Blastopirellula</taxon>
    </lineage>
</organism>
<dbReference type="PANTHER" id="PTHR30093:SF2">
    <property type="entry name" value="TYPE II SECRETION SYSTEM PROTEIN H"/>
    <property type="match status" value="1"/>
</dbReference>
<dbReference type="EMBL" id="PUHY01000010">
    <property type="protein sequence ID" value="PQO34886.1"/>
    <property type="molecule type" value="Genomic_DNA"/>
</dbReference>
<feature type="signal peptide" evidence="1">
    <location>
        <begin position="1"/>
        <end position="26"/>
    </location>
</feature>
<sequence length="570" mass="62878">MNAIRHAILVGFLSAMMAFPPSAIMAQPPATPVAESTIVGLPYVPDNAAVIAQLQVERLANSPVLWAYPTEVVEAFGKKYLGFNPMKVTGITYVMLPPEEGSKEFGMYGVVHTSETLTQETFFAGIAPLVESVKSSQEAQETFPGLKGKIFAIDGFPGETCAAHLLDEHTFLIGSETIVAELAKAGPQQHLTHPAQLLVDNSEGADFSAIMNNRVLLDSPTPQPANEQFLPVFEKVQMVRESTDSISVRVNLIESASAVLKLDAIDEDAAQRLEEFINASLDSLKARASFDAERDLQSDNPLEVAMGKYQLRSTTQLFDSLKPERKGKSLVLKYEQDPGSVAGANVAILAVMVALLLPAIQQAREAARRARATNNLRELGLGMHLFHDTMHRFPAQASTDSKGKKLLSWRVHLLPYLDQNDLYERFHLDEPWDSEHNKKLIQLMPDVYRSPDSAAPEFHTNYLVPVGKYMVFEEPNAPNQKTGRSFADILDGTSNTAMIVNVNDDASVIWTKPDDLEVDLGNVSKHLPKSQQQDTYILCCDARIRVVPPTAPDELLRLLFLRNDGKPIPR</sequence>
<dbReference type="RefSeq" id="WP_105330616.1">
    <property type="nucleotide sequence ID" value="NZ_PUHY01000010.1"/>
</dbReference>
<feature type="domain" description="DUF1559" evidence="2">
    <location>
        <begin position="361"/>
        <end position="515"/>
    </location>
</feature>
<dbReference type="Gene3D" id="3.30.700.10">
    <property type="entry name" value="Glycoprotein, Type 4 Pilin"/>
    <property type="match status" value="1"/>
</dbReference>
<gene>
    <name evidence="3" type="ORF">C5Y83_15450</name>
</gene>
<feature type="chain" id="PRO_5015504363" description="DUF1559 domain-containing protein" evidence="1">
    <location>
        <begin position="27"/>
        <end position="570"/>
    </location>
</feature>